<gene>
    <name evidence="1" type="ORF">F5148DRAFT_1189171</name>
</gene>
<comment type="caution">
    <text evidence="1">The sequence shown here is derived from an EMBL/GenBank/DDBJ whole genome shotgun (WGS) entry which is preliminary data.</text>
</comment>
<evidence type="ECO:0000313" key="1">
    <source>
        <dbReference type="EMBL" id="KAI9509287.1"/>
    </source>
</evidence>
<keyword evidence="2" id="KW-1185">Reference proteome</keyword>
<proteinExistence type="predicted"/>
<name>A0ACC0UCQ5_9AGAM</name>
<evidence type="ECO:0000313" key="2">
    <source>
        <dbReference type="Proteomes" id="UP001207468"/>
    </source>
</evidence>
<accession>A0ACC0UCQ5</accession>
<reference evidence="1" key="1">
    <citation type="submission" date="2021-03" db="EMBL/GenBank/DDBJ databases">
        <title>Evolutionary priming and transition to the ectomycorrhizal habit in an iconic lineage of mushroom-forming fungi: is preadaptation a requirement?</title>
        <authorList>
            <consortium name="DOE Joint Genome Institute"/>
            <person name="Looney B.P."/>
            <person name="Miyauchi S."/>
            <person name="Morin E."/>
            <person name="Drula E."/>
            <person name="Courty P.E."/>
            <person name="Chicoki N."/>
            <person name="Fauchery L."/>
            <person name="Kohler A."/>
            <person name="Kuo A."/>
            <person name="LaButti K."/>
            <person name="Pangilinan J."/>
            <person name="Lipzen A."/>
            <person name="Riley R."/>
            <person name="Andreopoulos W."/>
            <person name="He G."/>
            <person name="Johnson J."/>
            <person name="Barry K.W."/>
            <person name="Grigoriev I.V."/>
            <person name="Nagy L."/>
            <person name="Hibbett D."/>
            <person name="Henrissat B."/>
            <person name="Matheny P.B."/>
            <person name="Labbe J."/>
            <person name="Martin A.F."/>
        </authorList>
    </citation>
    <scope>NUCLEOTIDE SEQUENCE</scope>
    <source>
        <strain evidence="1">BPL698</strain>
    </source>
</reference>
<protein>
    <submittedName>
        <fullName evidence="1">Uncharacterized protein</fullName>
    </submittedName>
</protein>
<organism evidence="1 2">
    <name type="scientific">Russula earlei</name>
    <dbReference type="NCBI Taxonomy" id="71964"/>
    <lineage>
        <taxon>Eukaryota</taxon>
        <taxon>Fungi</taxon>
        <taxon>Dikarya</taxon>
        <taxon>Basidiomycota</taxon>
        <taxon>Agaricomycotina</taxon>
        <taxon>Agaricomycetes</taxon>
        <taxon>Russulales</taxon>
        <taxon>Russulaceae</taxon>
        <taxon>Russula</taxon>
    </lineage>
</organism>
<sequence>MSSPICSGTYIISNVALCEWAGHQNPMPLPTRLPIIGSCERQIWVVENVEGDMYMLCLHQFVTVAEKHHVWSYLGEGVMGTKWMIRPDPFGDKNHYIISDPERSGRWALREKGGQVSLESAIKPIPRTDPEQLWMFTPLPIPADAPEPETK</sequence>
<dbReference type="Proteomes" id="UP001207468">
    <property type="component" value="Unassembled WGS sequence"/>
</dbReference>
<dbReference type="EMBL" id="JAGFNK010000068">
    <property type="protein sequence ID" value="KAI9509287.1"/>
    <property type="molecule type" value="Genomic_DNA"/>
</dbReference>